<protein>
    <submittedName>
        <fullName evidence="2">DNA polymerase III PolC-type</fullName>
        <ecNumber evidence="2">2.7.7.7</ecNumber>
    </submittedName>
</protein>
<dbReference type="EMBL" id="VSSQ01043913">
    <property type="protein sequence ID" value="MPM97676.1"/>
    <property type="molecule type" value="Genomic_DNA"/>
</dbReference>
<feature type="domain" description="DNA polymerase helix-hairpin-helix motif" evidence="1">
    <location>
        <begin position="140"/>
        <end position="221"/>
    </location>
</feature>
<dbReference type="GO" id="GO:0003887">
    <property type="term" value="F:DNA-directed DNA polymerase activity"/>
    <property type="evidence" value="ECO:0007669"/>
    <property type="project" value="UniProtKB-EC"/>
</dbReference>
<organism evidence="2">
    <name type="scientific">bioreactor metagenome</name>
    <dbReference type="NCBI Taxonomy" id="1076179"/>
    <lineage>
        <taxon>unclassified sequences</taxon>
        <taxon>metagenomes</taxon>
        <taxon>ecological metagenomes</taxon>
    </lineage>
</organism>
<proteinExistence type="predicted"/>
<dbReference type="Gene3D" id="1.10.150.870">
    <property type="match status" value="1"/>
</dbReference>
<keyword evidence="2" id="KW-0808">Transferase</keyword>
<sequence>MVYLIYKGLPPKTAFNIMEKVRKGKGLSEEHEAIMREHNVPEWYIGSCKKIKYMFPKGHAVAYVTMAVRIAYFKVYYPKAYYATYFTVRADDFDGEIVIKGEEAIKAKMDELNALGNNIATKEKGLLTILELSYEMYKRGIKFLPVDIYKSEATKFTIEGDFIRIPLSGLQGVGVNAAKAIAEERQNGEFISKEDLRNRSKVTKTVIEALGNHGALGDLPETNQLSLF</sequence>
<dbReference type="PANTHER" id="PTHR32294">
    <property type="entry name" value="DNA POLYMERASE III SUBUNIT ALPHA"/>
    <property type="match status" value="1"/>
</dbReference>
<evidence type="ECO:0000259" key="1">
    <source>
        <dbReference type="Pfam" id="PF14579"/>
    </source>
</evidence>
<dbReference type="SUPFAM" id="SSF160975">
    <property type="entry name" value="AF1531-like"/>
    <property type="match status" value="1"/>
</dbReference>
<accession>A0A645E7V1</accession>
<dbReference type="AlphaFoldDB" id="A0A645E7V1"/>
<comment type="caution">
    <text evidence="2">The sequence shown here is derived from an EMBL/GenBank/DDBJ whole genome shotgun (WGS) entry which is preliminary data.</text>
</comment>
<dbReference type="InterPro" id="IPR004805">
    <property type="entry name" value="DnaE2/DnaE/PolC"/>
</dbReference>
<dbReference type="PANTHER" id="PTHR32294:SF5">
    <property type="entry name" value="DNA POLYMERASE III POLC-TYPE"/>
    <property type="match status" value="1"/>
</dbReference>
<reference evidence="2" key="1">
    <citation type="submission" date="2019-08" db="EMBL/GenBank/DDBJ databases">
        <authorList>
            <person name="Kucharzyk K."/>
            <person name="Murdoch R.W."/>
            <person name="Higgins S."/>
            <person name="Loffler F."/>
        </authorList>
    </citation>
    <scope>NUCLEOTIDE SEQUENCE</scope>
</reference>
<evidence type="ECO:0000313" key="2">
    <source>
        <dbReference type="EMBL" id="MPM97676.1"/>
    </source>
</evidence>
<gene>
    <name evidence="2" type="primary">polC_61</name>
    <name evidence="2" type="ORF">SDC9_144853</name>
</gene>
<dbReference type="InterPro" id="IPR029460">
    <property type="entry name" value="DNAPol_HHH"/>
</dbReference>
<dbReference type="Pfam" id="PF14579">
    <property type="entry name" value="HHH_6"/>
    <property type="match status" value="1"/>
</dbReference>
<dbReference type="GO" id="GO:0006260">
    <property type="term" value="P:DNA replication"/>
    <property type="evidence" value="ECO:0007669"/>
    <property type="project" value="InterPro"/>
</dbReference>
<keyword evidence="2" id="KW-0548">Nucleotidyltransferase</keyword>
<dbReference type="EC" id="2.7.7.7" evidence="2"/>
<name>A0A645E7V1_9ZZZZ</name>
<dbReference type="Gene3D" id="6.10.140.1510">
    <property type="match status" value="1"/>
</dbReference>
<dbReference type="GO" id="GO:0008408">
    <property type="term" value="F:3'-5' exonuclease activity"/>
    <property type="evidence" value="ECO:0007669"/>
    <property type="project" value="InterPro"/>
</dbReference>